<keyword evidence="4" id="KW-1185">Reference proteome</keyword>
<dbReference type="Proteomes" id="UP001595715">
    <property type="component" value="Unassembled WGS sequence"/>
</dbReference>
<comment type="caution">
    <text evidence="3">The sequence shown here is derived from an EMBL/GenBank/DDBJ whole genome shotgun (WGS) entry which is preliminary data.</text>
</comment>
<feature type="domain" description="SLH" evidence="2">
    <location>
        <begin position="25"/>
        <end position="83"/>
    </location>
</feature>
<name>A0ABV8JXN0_9BACL</name>
<dbReference type="InterPro" id="IPR051465">
    <property type="entry name" value="Cell_Envelope_Struct_Comp"/>
</dbReference>
<dbReference type="PROSITE" id="PS51272">
    <property type="entry name" value="SLH"/>
    <property type="match status" value="3"/>
</dbReference>
<dbReference type="RefSeq" id="WP_377718375.1">
    <property type="nucleotide sequence ID" value="NZ_JBHSAM010000020.1"/>
</dbReference>
<dbReference type="InterPro" id="IPR001119">
    <property type="entry name" value="SLH_dom"/>
</dbReference>
<feature type="signal peptide" evidence="1">
    <location>
        <begin position="1"/>
        <end position="24"/>
    </location>
</feature>
<evidence type="ECO:0000313" key="3">
    <source>
        <dbReference type="EMBL" id="MFC4099688.1"/>
    </source>
</evidence>
<reference evidence="4" key="1">
    <citation type="journal article" date="2019" name="Int. J. Syst. Evol. Microbiol.">
        <title>The Global Catalogue of Microorganisms (GCM) 10K type strain sequencing project: providing services to taxonomists for standard genome sequencing and annotation.</title>
        <authorList>
            <consortium name="The Broad Institute Genomics Platform"/>
            <consortium name="The Broad Institute Genome Sequencing Center for Infectious Disease"/>
            <person name="Wu L."/>
            <person name="Ma J."/>
        </authorList>
    </citation>
    <scope>NUCLEOTIDE SEQUENCE [LARGE SCALE GENOMIC DNA]</scope>
    <source>
        <strain evidence="4">IBRC-M 10987</strain>
    </source>
</reference>
<sequence length="485" mass="51022">MVKSKRIAVALMAGLIAVPSLGVAQEAGTPVDTKGHWAEQVLNKWSASGWLKGNEEGKIWPNRTITRAEVAALVNASFGFNTKSDVVFNDVKPGRWYADAVSISVKAGYFQGTPEGNFRPDEPVSRQEMAVILTRLLALTPQDPPAQYLDAAKAPAWSKGAVGAMAASGVMIGRASDSFGLTASSTRAETVVVLDRALSKRPPLPGTTDPAPETPAAAGVTGTITGSGSEALPDGVLELTASDGKRYEIQVRAGKFSQTLADGSYTIDSYVIGKTRLKVGVSLTVVNGKSDRELKLTPVANAIGSVTYADGKTWGSGNLVLTQTSPTKQFVEISVVNGLFAGQLENGTYTIGKVEDGSSFIPIMKTLTVSDGKVTDPAVLQLKAPTVTNTVHATWADGSELPSAALIVTPQGSDAALFLPIEKGQAKLTLNDGDYIFTGYMLESTQWLVKLDIPFKVKDGKLAADPTAVQDGKVKADPFTVLLPK</sequence>
<protein>
    <submittedName>
        <fullName evidence="3">S-layer homology domain-containing protein</fullName>
    </submittedName>
</protein>
<organism evidence="3 4">
    <name type="scientific">Paenibacillus xanthanilyticus</name>
    <dbReference type="NCBI Taxonomy" id="1783531"/>
    <lineage>
        <taxon>Bacteria</taxon>
        <taxon>Bacillati</taxon>
        <taxon>Bacillota</taxon>
        <taxon>Bacilli</taxon>
        <taxon>Bacillales</taxon>
        <taxon>Paenibacillaceae</taxon>
        <taxon>Paenibacillus</taxon>
    </lineage>
</organism>
<keyword evidence="1" id="KW-0732">Signal</keyword>
<dbReference type="EMBL" id="JBHSAM010000020">
    <property type="protein sequence ID" value="MFC4099688.1"/>
    <property type="molecule type" value="Genomic_DNA"/>
</dbReference>
<feature type="chain" id="PRO_5045809581" evidence="1">
    <location>
        <begin position="25"/>
        <end position="485"/>
    </location>
</feature>
<evidence type="ECO:0000259" key="2">
    <source>
        <dbReference type="PROSITE" id="PS51272"/>
    </source>
</evidence>
<accession>A0ABV8JXN0</accession>
<proteinExistence type="predicted"/>
<feature type="domain" description="SLH" evidence="2">
    <location>
        <begin position="84"/>
        <end position="147"/>
    </location>
</feature>
<dbReference type="PANTHER" id="PTHR43308">
    <property type="entry name" value="OUTER MEMBRANE PROTEIN ALPHA-RELATED"/>
    <property type="match status" value="1"/>
</dbReference>
<evidence type="ECO:0000313" key="4">
    <source>
        <dbReference type="Proteomes" id="UP001595715"/>
    </source>
</evidence>
<evidence type="ECO:0000256" key="1">
    <source>
        <dbReference type="SAM" id="SignalP"/>
    </source>
</evidence>
<dbReference type="Pfam" id="PF00395">
    <property type="entry name" value="SLH"/>
    <property type="match status" value="3"/>
</dbReference>
<feature type="domain" description="SLH" evidence="2">
    <location>
        <begin position="149"/>
        <end position="208"/>
    </location>
</feature>
<gene>
    <name evidence="3" type="ORF">ACFOZ8_08465</name>
</gene>